<comment type="caution">
    <text evidence="2">The sequence shown here is derived from an EMBL/GenBank/DDBJ whole genome shotgun (WGS) entry which is preliminary data.</text>
</comment>
<reference evidence="2" key="1">
    <citation type="submission" date="2022-10" db="EMBL/GenBank/DDBJ databases">
        <title>Culturing micro-colonial fungi from biological soil crusts in the Mojave desert and describing Neophaeococcomyces mojavensis, and introducing the new genera and species Taxawa tesnikishii.</title>
        <authorList>
            <person name="Kurbessoian T."/>
            <person name="Stajich J.E."/>
        </authorList>
    </citation>
    <scope>NUCLEOTIDE SEQUENCE</scope>
    <source>
        <strain evidence="2">TK_41</strain>
    </source>
</reference>
<dbReference type="InterPro" id="IPR018244">
    <property type="entry name" value="Allrgn_V5/Tpx1_CS"/>
</dbReference>
<dbReference type="Gene3D" id="3.40.33.10">
    <property type="entry name" value="CAP"/>
    <property type="match status" value="1"/>
</dbReference>
<dbReference type="Pfam" id="PF00188">
    <property type="entry name" value="CAP"/>
    <property type="match status" value="1"/>
</dbReference>
<dbReference type="SUPFAM" id="SSF55797">
    <property type="entry name" value="PR-1-like"/>
    <property type="match status" value="1"/>
</dbReference>
<gene>
    <name evidence="2" type="ORF">H2200_011039</name>
</gene>
<name>A0AA39CDD8_9EURO</name>
<dbReference type="PROSITE" id="PS01009">
    <property type="entry name" value="CRISP_1"/>
    <property type="match status" value="1"/>
</dbReference>
<dbReference type="InterPro" id="IPR035940">
    <property type="entry name" value="CAP_sf"/>
</dbReference>
<keyword evidence="3" id="KW-1185">Reference proteome</keyword>
<dbReference type="InterPro" id="IPR014044">
    <property type="entry name" value="CAP_dom"/>
</dbReference>
<dbReference type="InterPro" id="IPR001283">
    <property type="entry name" value="CRISP-related"/>
</dbReference>
<protein>
    <recommendedName>
        <fullName evidence="1">SCP domain-containing protein</fullName>
    </recommendedName>
</protein>
<accession>A0AA39CDD8</accession>
<evidence type="ECO:0000259" key="1">
    <source>
        <dbReference type="Pfam" id="PF00188"/>
    </source>
</evidence>
<dbReference type="EMBL" id="JAPDRK010000019">
    <property type="protein sequence ID" value="KAJ9604205.1"/>
    <property type="molecule type" value="Genomic_DNA"/>
</dbReference>
<proteinExistence type="predicted"/>
<evidence type="ECO:0000313" key="3">
    <source>
        <dbReference type="Proteomes" id="UP001172673"/>
    </source>
</evidence>
<dbReference type="PRINTS" id="PR00837">
    <property type="entry name" value="V5TPXLIKE"/>
</dbReference>
<feature type="domain" description="SCP" evidence="1">
    <location>
        <begin position="23"/>
        <end position="77"/>
    </location>
</feature>
<sequence>MIGNSMYNSEMANYPLPYRQDNADTADFVHWGHFSQIVWKATQEVGCFTQYCPDGLKDPKSGQSESTIAPYFTVCNYRPAGNVQDEYSQVGAPLGQPIVVVTPS</sequence>
<evidence type="ECO:0000313" key="2">
    <source>
        <dbReference type="EMBL" id="KAJ9604205.1"/>
    </source>
</evidence>
<dbReference type="PANTHER" id="PTHR10334">
    <property type="entry name" value="CYSTEINE-RICH SECRETORY PROTEIN-RELATED"/>
    <property type="match status" value="1"/>
</dbReference>
<dbReference type="GO" id="GO:0005576">
    <property type="term" value="C:extracellular region"/>
    <property type="evidence" value="ECO:0007669"/>
    <property type="project" value="InterPro"/>
</dbReference>
<dbReference type="Proteomes" id="UP001172673">
    <property type="component" value="Unassembled WGS sequence"/>
</dbReference>
<organism evidence="2 3">
    <name type="scientific">Cladophialophora chaetospira</name>
    <dbReference type="NCBI Taxonomy" id="386627"/>
    <lineage>
        <taxon>Eukaryota</taxon>
        <taxon>Fungi</taxon>
        <taxon>Dikarya</taxon>
        <taxon>Ascomycota</taxon>
        <taxon>Pezizomycotina</taxon>
        <taxon>Eurotiomycetes</taxon>
        <taxon>Chaetothyriomycetidae</taxon>
        <taxon>Chaetothyriales</taxon>
        <taxon>Herpotrichiellaceae</taxon>
        <taxon>Cladophialophora</taxon>
    </lineage>
</organism>
<dbReference type="AlphaFoldDB" id="A0AA39CDD8"/>